<keyword evidence="1" id="KW-0808">Transferase</keyword>
<dbReference type="EMBL" id="CP071868">
    <property type="protein sequence ID" value="QTE29028.1"/>
    <property type="molecule type" value="Genomic_DNA"/>
</dbReference>
<sequence length="404" mass="44229">MHPSAGSANHGAAAHRPRREVLAFARAFEPGHRAGGPIQSMNHVFGVVGAEVRITLVTRDRDLGDRAPYPGLSGRLVPRGRHAVFYWDRTNLRQTLALVRMLRPTRFDLLYVNSFWDPWFTLAPLAAAQLRVVRARRLLLAPRGELAPGALAIKPRKKRVTLPLIAPFVARLPVVWQAQSPHEVSDIHRVFPQARIIKRADSAAPDPVNGVRASERIARFVFISRISPIKNLAVAIEALRALDGPAIFDIFGPVSDPAYWRRCQALLRTVPESVVVTYRGELPHDAVQATFADYDAFVLPSSGEGFGHAIAESLSAGCPVLCSERTLWTQVLRSGGGAALPDLEPQTWGTELARIAALTGAERSHRKADALAAYLRWRAATDRTTAVDEALRLADGPRAEGVGR</sequence>
<dbReference type="Gene3D" id="3.40.50.2000">
    <property type="entry name" value="Glycogen Phosphorylase B"/>
    <property type="match status" value="1"/>
</dbReference>
<dbReference type="KEGG" id="psic:J4E96_17230"/>
<reference evidence="3" key="1">
    <citation type="submission" date="2021-03" db="EMBL/GenBank/DDBJ databases">
        <title>Pengzhenrongella sicca gen. nov., sp. nov., a new member of suborder Micrococcineae isolated from High-Arctic tundra soil.</title>
        <authorList>
            <person name="Peng F."/>
        </authorList>
    </citation>
    <scope>NUCLEOTIDE SEQUENCE</scope>
    <source>
        <strain evidence="3">LRZ-2</strain>
    </source>
</reference>
<evidence type="ECO:0000313" key="3">
    <source>
        <dbReference type="EMBL" id="QTE29028.1"/>
    </source>
</evidence>
<dbReference type="InterPro" id="IPR001296">
    <property type="entry name" value="Glyco_trans_1"/>
</dbReference>
<dbReference type="PANTHER" id="PTHR12526">
    <property type="entry name" value="GLYCOSYLTRANSFERASE"/>
    <property type="match status" value="1"/>
</dbReference>
<organism evidence="3 4">
    <name type="scientific">Pengzhenrongella sicca</name>
    <dbReference type="NCBI Taxonomy" id="2819238"/>
    <lineage>
        <taxon>Bacteria</taxon>
        <taxon>Bacillati</taxon>
        <taxon>Actinomycetota</taxon>
        <taxon>Actinomycetes</taxon>
        <taxon>Micrococcales</taxon>
        <taxon>Pengzhenrongella</taxon>
    </lineage>
</organism>
<name>A0A8A4ZHB1_9MICO</name>
<evidence type="ECO:0000256" key="1">
    <source>
        <dbReference type="ARBA" id="ARBA00022679"/>
    </source>
</evidence>
<feature type="domain" description="Glycosyl transferase family 1" evidence="2">
    <location>
        <begin position="219"/>
        <end position="337"/>
    </location>
</feature>
<evidence type="ECO:0000313" key="4">
    <source>
        <dbReference type="Proteomes" id="UP000663937"/>
    </source>
</evidence>
<gene>
    <name evidence="3" type="ORF">J4E96_17230</name>
</gene>
<dbReference type="Proteomes" id="UP000663937">
    <property type="component" value="Chromosome"/>
</dbReference>
<dbReference type="AlphaFoldDB" id="A0A8A4ZHB1"/>
<dbReference type="RefSeq" id="WP_227423289.1">
    <property type="nucleotide sequence ID" value="NZ_CP071868.1"/>
</dbReference>
<accession>A0A8A4ZHB1</accession>
<protein>
    <submittedName>
        <fullName evidence="3">Glycosyltransferase</fullName>
    </submittedName>
</protein>
<dbReference type="Pfam" id="PF00534">
    <property type="entry name" value="Glycos_transf_1"/>
    <property type="match status" value="1"/>
</dbReference>
<dbReference type="SUPFAM" id="SSF53756">
    <property type="entry name" value="UDP-Glycosyltransferase/glycogen phosphorylase"/>
    <property type="match status" value="1"/>
</dbReference>
<dbReference type="GO" id="GO:0016757">
    <property type="term" value="F:glycosyltransferase activity"/>
    <property type="evidence" value="ECO:0007669"/>
    <property type="project" value="InterPro"/>
</dbReference>
<proteinExistence type="predicted"/>
<evidence type="ECO:0000259" key="2">
    <source>
        <dbReference type="Pfam" id="PF00534"/>
    </source>
</evidence>
<keyword evidence="4" id="KW-1185">Reference proteome</keyword>